<gene>
    <name evidence="1" type="ORF">METZ01_LOCUS85729</name>
</gene>
<dbReference type="AlphaFoldDB" id="A0A381UXP5"/>
<dbReference type="EMBL" id="UINC01007356">
    <property type="protein sequence ID" value="SVA32875.1"/>
    <property type="molecule type" value="Genomic_DNA"/>
</dbReference>
<proteinExistence type="predicted"/>
<protein>
    <submittedName>
        <fullName evidence="1">Uncharacterized protein</fullName>
    </submittedName>
</protein>
<organism evidence="1">
    <name type="scientific">marine metagenome</name>
    <dbReference type="NCBI Taxonomy" id="408172"/>
    <lineage>
        <taxon>unclassified sequences</taxon>
        <taxon>metagenomes</taxon>
        <taxon>ecological metagenomes</taxon>
    </lineage>
</organism>
<sequence length="80" mass="8970">MIDTMIMTGSCPRCGTGTLTNDEDMFGVRIVCVMCGHNRDLGKLPLKVRNIRELVIAVLEHDRKQLQKQRSATYPSSVYG</sequence>
<reference evidence="1" key="1">
    <citation type="submission" date="2018-05" db="EMBL/GenBank/DDBJ databases">
        <authorList>
            <person name="Lanie J.A."/>
            <person name="Ng W.-L."/>
            <person name="Kazmierczak K.M."/>
            <person name="Andrzejewski T.M."/>
            <person name="Davidsen T.M."/>
            <person name="Wayne K.J."/>
            <person name="Tettelin H."/>
            <person name="Glass J.I."/>
            <person name="Rusch D."/>
            <person name="Podicherti R."/>
            <person name="Tsui H.-C.T."/>
            <person name="Winkler M.E."/>
        </authorList>
    </citation>
    <scope>NUCLEOTIDE SEQUENCE</scope>
</reference>
<name>A0A381UXP5_9ZZZZ</name>
<evidence type="ECO:0000313" key="1">
    <source>
        <dbReference type="EMBL" id="SVA32875.1"/>
    </source>
</evidence>
<accession>A0A381UXP5</accession>